<dbReference type="Pfam" id="PF12706">
    <property type="entry name" value="Lactamase_B_2"/>
    <property type="match status" value="1"/>
</dbReference>
<dbReference type="CDD" id="cd07716">
    <property type="entry name" value="RNaseZ_short-form-like_MBL-fold"/>
    <property type="match status" value="1"/>
</dbReference>
<sequence length="245" mass="27600">MEVTILGFWGGYPYNNEGTTSFLLQSKGYSLLLDAGSATLIQLQKVMDPLELDSVILTHYHHDHIADLGVLQYLRQLKPTTNIPELLIYGHKEDESHFNQLTLQNVSKGVSYNSSESIEIGPFQISFLKTIHPVTCYAMRILEKETGKVFVFTGDTGYFDELIEFSKNADLLITDTYFLAGNENHHAHLTSKETAHLAKEAGVKQLVLSHLNQHIDLELLLNQTTDYLENKIPIQLAATQLKITI</sequence>
<dbReference type="GeneID" id="63145673"/>
<dbReference type="AlphaFoldDB" id="A0A369B3Y3"/>
<dbReference type="InterPro" id="IPR001279">
    <property type="entry name" value="Metallo-B-lactamas"/>
</dbReference>
<dbReference type="EMBL" id="NGJX01000001">
    <property type="protein sequence ID" value="RSU05452.1"/>
    <property type="molecule type" value="Genomic_DNA"/>
</dbReference>
<dbReference type="PANTHER" id="PTHR46018:SF4">
    <property type="entry name" value="METALLO-HYDROLASE YHFI-RELATED"/>
    <property type="match status" value="1"/>
</dbReference>
<evidence type="ECO:0000259" key="2">
    <source>
        <dbReference type="SMART" id="SM00849"/>
    </source>
</evidence>
<dbReference type="PANTHER" id="PTHR46018">
    <property type="entry name" value="ZINC PHOSPHODIESTERASE ELAC PROTEIN 1"/>
    <property type="match status" value="1"/>
</dbReference>
<accession>A0A369B3Y3</accession>
<dbReference type="Gene3D" id="3.60.15.10">
    <property type="entry name" value="Ribonuclease Z/Hydroxyacylglutathione hydrolase-like"/>
    <property type="match status" value="1"/>
</dbReference>
<keyword evidence="1" id="KW-0862">Zinc</keyword>
<reference evidence="3 4" key="1">
    <citation type="submission" date="2017-05" db="EMBL/GenBank/DDBJ databases">
        <title>Vagococcus spp. assemblies.</title>
        <authorList>
            <person name="Gulvik C.A."/>
        </authorList>
    </citation>
    <scope>NUCLEOTIDE SEQUENCE [LARGE SCALE GENOMIC DNA]</scope>
    <source>
        <strain evidence="3 4">NCFB 2497</strain>
    </source>
</reference>
<keyword evidence="4" id="KW-1185">Reference proteome</keyword>
<comment type="caution">
    <text evidence="3">The sequence shown here is derived from an EMBL/GenBank/DDBJ whole genome shotgun (WGS) entry which is preliminary data.</text>
</comment>
<dbReference type="RefSeq" id="WP_114288925.1">
    <property type="nucleotide sequence ID" value="NZ_CP081461.1"/>
</dbReference>
<dbReference type="InterPro" id="IPR036866">
    <property type="entry name" value="RibonucZ/Hydroxyglut_hydro"/>
</dbReference>
<dbReference type="GO" id="GO:0042781">
    <property type="term" value="F:3'-tRNA processing endoribonuclease activity"/>
    <property type="evidence" value="ECO:0007669"/>
    <property type="project" value="TreeGrafter"/>
</dbReference>
<organism evidence="3 4">
    <name type="scientific">Vagococcus fluvialis</name>
    <dbReference type="NCBI Taxonomy" id="2738"/>
    <lineage>
        <taxon>Bacteria</taxon>
        <taxon>Bacillati</taxon>
        <taxon>Bacillota</taxon>
        <taxon>Bacilli</taxon>
        <taxon>Lactobacillales</taxon>
        <taxon>Enterococcaceae</taxon>
        <taxon>Vagococcus</taxon>
    </lineage>
</organism>
<evidence type="ECO:0000256" key="1">
    <source>
        <dbReference type="ARBA" id="ARBA00022833"/>
    </source>
</evidence>
<protein>
    <recommendedName>
        <fullName evidence="2">Metallo-beta-lactamase domain-containing protein</fullName>
    </recommendedName>
</protein>
<name>A0A369B3Y3_9ENTE</name>
<evidence type="ECO:0000313" key="3">
    <source>
        <dbReference type="EMBL" id="RSU05452.1"/>
    </source>
</evidence>
<gene>
    <name evidence="3" type="ORF">CBF32_00190</name>
</gene>
<dbReference type="SMART" id="SM00849">
    <property type="entry name" value="Lactamase_B"/>
    <property type="match status" value="1"/>
</dbReference>
<dbReference type="OrthoDB" id="9794898at2"/>
<dbReference type="Proteomes" id="UP000288197">
    <property type="component" value="Unassembled WGS sequence"/>
</dbReference>
<evidence type="ECO:0000313" key="4">
    <source>
        <dbReference type="Proteomes" id="UP000288197"/>
    </source>
</evidence>
<dbReference type="SUPFAM" id="SSF56281">
    <property type="entry name" value="Metallo-hydrolase/oxidoreductase"/>
    <property type="match status" value="1"/>
</dbReference>
<proteinExistence type="predicted"/>
<feature type="domain" description="Metallo-beta-lactamase" evidence="2">
    <location>
        <begin position="18"/>
        <end position="210"/>
    </location>
</feature>